<organism evidence="1 2">
    <name type="scientific">Halosolutus amylolyticus</name>
    <dbReference type="NCBI Taxonomy" id="2932267"/>
    <lineage>
        <taxon>Archaea</taxon>
        <taxon>Methanobacteriati</taxon>
        <taxon>Methanobacteriota</taxon>
        <taxon>Stenosarchaea group</taxon>
        <taxon>Halobacteria</taxon>
        <taxon>Halobacteriales</taxon>
        <taxon>Natrialbaceae</taxon>
        <taxon>Halosolutus</taxon>
    </lineage>
</organism>
<dbReference type="InterPro" id="IPR011991">
    <property type="entry name" value="ArsR-like_HTH"/>
</dbReference>
<dbReference type="InterPro" id="IPR036388">
    <property type="entry name" value="WH-like_DNA-bd_sf"/>
</dbReference>
<sequence>MSETVDDQPRCTYAERDGPMGCNPQAIIELLATDDSREVYLQATEPVTVPEIAEELDLPQSTAYRKVEELQEAGLLRQLNERSQGGLPAHYIQSMDAVSVTYDDPLRIECSRSGTTLWCEPE</sequence>
<dbReference type="Proteomes" id="UP001595898">
    <property type="component" value="Unassembled WGS sequence"/>
</dbReference>
<name>A0ABD5PU01_9EURY</name>
<gene>
    <name evidence="1" type="ORF">ACFO5R_18940</name>
</gene>
<dbReference type="SUPFAM" id="SSF46785">
    <property type="entry name" value="Winged helix' DNA-binding domain"/>
    <property type="match status" value="1"/>
</dbReference>
<protein>
    <submittedName>
        <fullName evidence="1">Helix-turn-helix domain-containing protein</fullName>
    </submittedName>
</protein>
<comment type="caution">
    <text evidence="1">The sequence shown here is derived from an EMBL/GenBank/DDBJ whole genome shotgun (WGS) entry which is preliminary data.</text>
</comment>
<reference evidence="1 2" key="1">
    <citation type="journal article" date="2019" name="Int. J. Syst. Evol. Microbiol.">
        <title>The Global Catalogue of Microorganisms (GCM) 10K type strain sequencing project: providing services to taxonomists for standard genome sequencing and annotation.</title>
        <authorList>
            <consortium name="The Broad Institute Genomics Platform"/>
            <consortium name="The Broad Institute Genome Sequencing Center for Infectious Disease"/>
            <person name="Wu L."/>
            <person name="Ma J."/>
        </authorList>
    </citation>
    <scope>NUCLEOTIDE SEQUENCE [LARGE SCALE GENOMIC DNA]</scope>
    <source>
        <strain evidence="1 2">WLHS5</strain>
    </source>
</reference>
<evidence type="ECO:0000313" key="2">
    <source>
        <dbReference type="Proteomes" id="UP001595898"/>
    </source>
</evidence>
<dbReference type="EMBL" id="JBHSFA010000009">
    <property type="protein sequence ID" value="MFC4544009.1"/>
    <property type="molecule type" value="Genomic_DNA"/>
</dbReference>
<dbReference type="Gene3D" id="1.10.10.10">
    <property type="entry name" value="Winged helix-like DNA-binding domain superfamily/Winged helix DNA-binding domain"/>
    <property type="match status" value="1"/>
</dbReference>
<dbReference type="AlphaFoldDB" id="A0ABD5PU01"/>
<evidence type="ECO:0000313" key="1">
    <source>
        <dbReference type="EMBL" id="MFC4544009.1"/>
    </source>
</evidence>
<dbReference type="RefSeq" id="WP_250141969.1">
    <property type="nucleotide sequence ID" value="NZ_JALIQP010000005.1"/>
</dbReference>
<keyword evidence="2" id="KW-1185">Reference proteome</keyword>
<accession>A0ABD5PU01</accession>
<dbReference type="InterPro" id="IPR036390">
    <property type="entry name" value="WH_DNA-bd_sf"/>
</dbReference>
<dbReference type="CDD" id="cd00090">
    <property type="entry name" value="HTH_ARSR"/>
    <property type="match status" value="1"/>
</dbReference>
<proteinExistence type="predicted"/>
<dbReference type="Pfam" id="PF12840">
    <property type="entry name" value="HTH_20"/>
    <property type="match status" value="1"/>
</dbReference>